<keyword evidence="7" id="KW-1185">Reference proteome</keyword>
<comment type="caution">
    <text evidence="6">The sequence shown here is derived from an EMBL/GenBank/DDBJ whole genome shotgun (WGS) entry which is preliminary data.</text>
</comment>
<dbReference type="EMBL" id="VDUX01000003">
    <property type="protein sequence ID" value="TXL61487.1"/>
    <property type="molecule type" value="Genomic_DNA"/>
</dbReference>
<feature type="domain" description="HTH tetR-type" evidence="5">
    <location>
        <begin position="18"/>
        <end position="78"/>
    </location>
</feature>
<evidence type="ECO:0000256" key="2">
    <source>
        <dbReference type="ARBA" id="ARBA00023125"/>
    </source>
</evidence>
<evidence type="ECO:0000313" key="7">
    <source>
        <dbReference type="Proteomes" id="UP000321571"/>
    </source>
</evidence>
<protein>
    <submittedName>
        <fullName evidence="6">TetR/AcrR family transcriptional regulator</fullName>
    </submittedName>
</protein>
<evidence type="ECO:0000256" key="1">
    <source>
        <dbReference type="ARBA" id="ARBA00023015"/>
    </source>
</evidence>
<dbReference type="InterPro" id="IPR050109">
    <property type="entry name" value="HTH-type_TetR-like_transc_reg"/>
</dbReference>
<sequence length="204" mass="21743">MKNNRRTQAPRTQAQRSAATREALLAAARPLFAEHGFGKVSADAIASAAGVTRGAMYHQFDDKTDLFAAVFEQVEAEVVERVGAAVAGSGEADALTLMKRGAAAWLDACGEPAVHRIILVEAPSVLGWERWREVGMKYGLGLVQGMLEHAMDSGAVPKQPVTPLAHVLIGALDEAALYLARTDGSKRARREVDAVVDRLVDSLG</sequence>
<dbReference type="OrthoDB" id="9805134at2"/>
<feature type="DNA-binding region" description="H-T-H motif" evidence="4">
    <location>
        <begin position="41"/>
        <end position="60"/>
    </location>
</feature>
<dbReference type="InterPro" id="IPR049484">
    <property type="entry name" value="Rv0078-like_C"/>
</dbReference>
<proteinExistence type="predicted"/>
<dbReference type="Gene3D" id="1.10.357.10">
    <property type="entry name" value="Tetracycline Repressor, domain 2"/>
    <property type="match status" value="1"/>
</dbReference>
<dbReference type="SUPFAM" id="SSF46689">
    <property type="entry name" value="Homeodomain-like"/>
    <property type="match status" value="1"/>
</dbReference>
<name>A0A5C8NKC0_9ACTN</name>
<gene>
    <name evidence="6" type="ORF">FHP06_08670</name>
</gene>
<dbReference type="Pfam" id="PF00440">
    <property type="entry name" value="TetR_N"/>
    <property type="match status" value="1"/>
</dbReference>
<evidence type="ECO:0000256" key="4">
    <source>
        <dbReference type="PROSITE-ProRule" id="PRU00335"/>
    </source>
</evidence>
<dbReference type="InterPro" id="IPR036271">
    <property type="entry name" value="Tet_transcr_reg_TetR-rel_C_sf"/>
</dbReference>
<dbReference type="RefSeq" id="WP_147685804.1">
    <property type="nucleotide sequence ID" value="NZ_VDUX01000003.1"/>
</dbReference>
<dbReference type="InterPro" id="IPR001647">
    <property type="entry name" value="HTH_TetR"/>
</dbReference>
<accession>A0A5C8NKC0</accession>
<dbReference type="Pfam" id="PF21351">
    <property type="entry name" value="TetR_C_41"/>
    <property type="match status" value="1"/>
</dbReference>
<dbReference type="Proteomes" id="UP000321571">
    <property type="component" value="Unassembled WGS sequence"/>
</dbReference>
<dbReference type="GO" id="GO:0003700">
    <property type="term" value="F:DNA-binding transcription factor activity"/>
    <property type="evidence" value="ECO:0007669"/>
    <property type="project" value="TreeGrafter"/>
</dbReference>
<dbReference type="PROSITE" id="PS50977">
    <property type="entry name" value="HTH_TETR_2"/>
    <property type="match status" value="1"/>
</dbReference>
<dbReference type="GO" id="GO:0000976">
    <property type="term" value="F:transcription cis-regulatory region binding"/>
    <property type="evidence" value="ECO:0007669"/>
    <property type="project" value="TreeGrafter"/>
</dbReference>
<dbReference type="AlphaFoldDB" id="A0A5C8NKC0"/>
<evidence type="ECO:0000313" key="6">
    <source>
        <dbReference type="EMBL" id="TXL61487.1"/>
    </source>
</evidence>
<evidence type="ECO:0000259" key="5">
    <source>
        <dbReference type="PROSITE" id="PS50977"/>
    </source>
</evidence>
<dbReference type="SUPFAM" id="SSF48498">
    <property type="entry name" value="Tetracyclin repressor-like, C-terminal domain"/>
    <property type="match status" value="1"/>
</dbReference>
<evidence type="ECO:0000256" key="3">
    <source>
        <dbReference type="ARBA" id="ARBA00023163"/>
    </source>
</evidence>
<keyword evidence="3" id="KW-0804">Transcription</keyword>
<reference evidence="6 7" key="1">
    <citation type="submission" date="2019-06" db="EMBL/GenBank/DDBJ databases">
        <title>Aeromicrobium sp. nov., isolated from a maize field.</title>
        <authorList>
            <person name="Lin S.-Y."/>
            <person name="Tsai C.-F."/>
            <person name="Young C.-C."/>
        </authorList>
    </citation>
    <scope>NUCLEOTIDE SEQUENCE [LARGE SCALE GENOMIC DNA]</scope>
    <source>
        <strain evidence="6 7">CC-CFT486</strain>
    </source>
</reference>
<organism evidence="6 7">
    <name type="scientific">Aeromicrobium terrae</name>
    <dbReference type="NCBI Taxonomy" id="2498846"/>
    <lineage>
        <taxon>Bacteria</taxon>
        <taxon>Bacillati</taxon>
        <taxon>Actinomycetota</taxon>
        <taxon>Actinomycetes</taxon>
        <taxon>Propionibacteriales</taxon>
        <taxon>Nocardioidaceae</taxon>
        <taxon>Aeromicrobium</taxon>
    </lineage>
</organism>
<keyword evidence="1" id="KW-0805">Transcription regulation</keyword>
<keyword evidence="2 4" id="KW-0238">DNA-binding</keyword>
<dbReference type="InterPro" id="IPR009057">
    <property type="entry name" value="Homeodomain-like_sf"/>
</dbReference>
<dbReference type="PANTHER" id="PTHR30055">
    <property type="entry name" value="HTH-TYPE TRANSCRIPTIONAL REGULATOR RUTR"/>
    <property type="match status" value="1"/>
</dbReference>
<dbReference type="PRINTS" id="PR00455">
    <property type="entry name" value="HTHTETR"/>
</dbReference>
<dbReference type="PANTHER" id="PTHR30055:SF234">
    <property type="entry name" value="HTH-TYPE TRANSCRIPTIONAL REGULATOR BETI"/>
    <property type="match status" value="1"/>
</dbReference>